<dbReference type="Proteomes" id="UP000283269">
    <property type="component" value="Unassembled WGS sequence"/>
</dbReference>
<name>A0A409X074_PSICY</name>
<protein>
    <submittedName>
        <fullName evidence="2">Uncharacterized protein</fullName>
    </submittedName>
</protein>
<evidence type="ECO:0000256" key="1">
    <source>
        <dbReference type="SAM" id="MobiDB-lite"/>
    </source>
</evidence>
<reference evidence="2 3" key="1">
    <citation type="journal article" date="2018" name="Evol. Lett.">
        <title>Horizontal gene cluster transfer increased hallucinogenic mushroom diversity.</title>
        <authorList>
            <person name="Reynolds H.T."/>
            <person name="Vijayakumar V."/>
            <person name="Gluck-Thaler E."/>
            <person name="Korotkin H.B."/>
            <person name="Matheny P.B."/>
            <person name="Slot J.C."/>
        </authorList>
    </citation>
    <scope>NUCLEOTIDE SEQUENCE [LARGE SCALE GENOMIC DNA]</scope>
    <source>
        <strain evidence="2 3">2631</strain>
    </source>
</reference>
<proteinExistence type="predicted"/>
<feature type="region of interest" description="Disordered" evidence="1">
    <location>
        <begin position="77"/>
        <end position="102"/>
    </location>
</feature>
<feature type="compositionally biased region" description="Gly residues" evidence="1">
    <location>
        <begin position="81"/>
        <end position="92"/>
    </location>
</feature>
<dbReference type="AlphaFoldDB" id="A0A409X074"/>
<feature type="compositionally biased region" description="Low complexity" evidence="1">
    <location>
        <begin position="93"/>
        <end position="102"/>
    </location>
</feature>
<sequence>MADLAGAECYSQADHPAECKPQGADYLECLDNRKEIKRAQTIADEFNRQQQHRAHELRKASDIASGGAITYLGLIQRGADDGGSGSGNGNGNGSSDSGGSSK</sequence>
<organism evidence="2 3">
    <name type="scientific">Psilocybe cyanescens</name>
    <dbReference type="NCBI Taxonomy" id="93625"/>
    <lineage>
        <taxon>Eukaryota</taxon>
        <taxon>Fungi</taxon>
        <taxon>Dikarya</taxon>
        <taxon>Basidiomycota</taxon>
        <taxon>Agaricomycotina</taxon>
        <taxon>Agaricomycetes</taxon>
        <taxon>Agaricomycetidae</taxon>
        <taxon>Agaricales</taxon>
        <taxon>Agaricineae</taxon>
        <taxon>Strophariaceae</taxon>
        <taxon>Psilocybe</taxon>
    </lineage>
</organism>
<comment type="caution">
    <text evidence="2">The sequence shown here is derived from an EMBL/GenBank/DDBJ whole genome shotgun (WGS) entry which is preliminary data.</text>
</comment>
<dbReference type="OrthoDB" id="9992197at2759"/>
<evidence type="ECO:0000313" key="2">
    <source>
        <dbReference type="EMBL" id="PPQ84121.1"/>
    </source>
</evidence>
<accession>A0A409X074</accession>
<dbReference type="EMBL" id="NHYD01002926">
    <property type="protein sequence ID" value="PPQ84121.1"/>
    <property type="molecule type" value="Genomic_DNA"/>
</dbReference>
<gene>
    <name evidence="2" type="ORF">CVT25_003334</name>
</gene>
<keyword evidence="3" id="KW-1185">Reference proteome</keyword>
<evidence type="ECO:0000313" key="3">
    <source>
        <dbReference type="Proteomes" id="UP000283269"/>
    </source>
</evidence>
<dbReference type="STRING" id="93625.A0A409X074"/>
<dbReference type="InParanoid" id="A0A409X074"/>